<feature type="domain" description="GH18" evidence="1">
    <location>
        <begin position="18"/>
        <end position="143"/>
    </location>
</feature>
<dbReference type="EMBL" id="JAUIQD010000006">
    <property type="protein sequence ID" value="KAK3346893.1"/>
    <property type="molecule type" value="Genomic_DNA"/>
</dbReference>
<dbReference type="InterPro" id="IPR001223">
    <property type="entry name" value="Glyco_hydro18_cat"/>
</dbReference>
<proteinExistence type="predicted"/>
<accession>A0AAJ0MB25</accession>
<dbReference type="AlphaFoldDB" id="A0AAJ0MB25"/>
<dbReference type="PROSITE" id="PS51910">
    <property type="entry name" value="GH18_2"/>
    <property type="match status" value="1"/>
</dbReference>
<name>A0AAJ0MB25_9PEZI</name>
<gene>
    <name evidence="2" type="ORF">B0T25DRAFT_571993</name>
</gene>
<dbReference type="Proteomes" id="UP001275084">
    <property type="component" value="Unassembled WGS sequence"/>
</dbReference>
<dbReference type="Gene3D" id="3.20.20.80">
    <property type="entry name" value="Glycosidases"/>
    <property type="match status" value="1"/>
</dbReference>
<reference evidence="2" key="1">
    <citation type="journal article" date="2023" name="Mol. Phylogenet. Evol.">
        <title>Genome-scale phylogeny and comparative genomics of the fungal order Sordariales.</title>
        <authorList>
            <person name="Hensen N."/>
            <person name="Bonometti L."/>
            <person name="Westerberg I."/>
            <person name="Brannstrom I.O."/>
            <person name="Guillou S."/>
            <person name="Cros-Aarteil S."/>
            <person name="Calhoun S."/>
            <person name="Haridas S."/>
            <person name="Kuo A."/>
            <person name="Mondo S."/>
            <person name="Pangilinan J."/>
            <person name="Riley R."/>
            <person name="LaButti K."/>
            <person name="Andreopoulos B."/>
            <person name="Lipzen A."/>
            <person name="Chen C."/>
            <person name="Yan M."/>
            <person name="Daum C."/>
            <person name="Ng V."/>
            <person name="Clum A."/>
            <person name="Steindorff A."/>
            <person name="Ohm R.A."/>
            <person name="Martin F."/>
            <person name="Silar P."/>
            <person name="Natvig D.O."/>
            <person name="Lalanne C."/>
            <person name="Gautier V."/>
            <person name="Ament-Velasquez S.L."/>
            <person name="Kruys A."/>
            <person name="Hutchinson M.I."/>
            <person name="Powell A.J."/>
            <person name="Barry K."/>
            <person name="Miller A.N."/>
            <person name="Grigoriev I.V."/>
            <person name="Debuchy R."/>
            <person name="Gladieux P."/>
            <person name="Hiltunen Thoren M."/>
            <person name="Johannesson H."/>
        </authorList>
    </citation>
    <scope>NUCLEOTIDE SEQUENCE</scope>
    <source>
        <strain evidence="2">CBS 955.72</strain>
    </source>
</reference>
<dbReference type="SUPFAM" id="SSF51445">
    <property type="entry name" value="(Trans)glycosidases"/>
    <property type="match status" value="1"/>
</dbReference>
<comment type="caution">
    <text evidence="2">The sequence shown here is derived from an EMBL/GenBank/DDBJ whole genome shotgun (WGS) entry which is preliminary data.</text>
</comment>
<evidence type="ECO:0000313" key="3">
    <source>
        <dbReference type="Proteomes" id="UP001275084"/>
    </source>
</evidence>
<dbReference type="Pfam" id="PF00704">
    <property type="entry name" value="Glyco_hydro_18"/>
    <property type="match status" value="1"/>
</dbReference>
<evidence type="ECO:0000313" key="2">
    <source>
        <dbReference type="EMBL" id="KAK3346893.1"/>
    </source>
</evidence>
<keyword evidence="3" id="KW-1185">Reference proteome</keyword>
<protein>
    <recommendedName>
        <fullName evidence="1">GH18 domain-containing protein</fullName>
    </recommendedName>
</protein>
<reference evidence="2" key="2">
    <citation type="submission" date="2023-06" db="EMBL/GenBank/DDBJ databases">
        <authorList>
            <consortium name="Lawrence Berkeley National Laboratory"/>
            <person name="Haridas S."/>
            <person name="Hensen N."/>
            <person name="Bonometti L."/>
            <person name="Westerberg I."/>
            <person name="Brannstrom I.O."/>
            <person name="Guillou S."/>
            <person name="Cros-Aarteil S."/>
            <person name="Calhoun S."/>
            <person name="Kuo A."/>
            <person name="Mondo S."/>
            <person name="Pangilinan J."/>
            <person name="Riley R."/>
            <person name="Labutti K."/>
            <person name="Andreopoulos B."/>
            <person name="Lipzen A."/>
            <person name="Chen C."/>
            <person name="Yanf M."/>
            <person name="Daum C."/>
            <person name="Ng V."/>
            <person name="Clum A."/>
            <person name="Steindorff A."/>
            <person name="Ohm R."/>
            <person name="Martin F."/>
            <person name="Silar P."/>
            <person name="Natvig D."/>
            <person name="Lalanne C."/>
            <person name="Gautier V."/>
            <person name="Ament-Velasquez S.L."/>
            <person name="Kruys A."/>
            <person name="Hutchinson M.I."/>
            <person name="Powell A.J."/>
            <person name="Barry K."/>
            <person name="Miller A.N."/>
            <person name="Grigoriev I.V."/>
            <person name="Debuchy R."/>
            <person name="Gladieux P."/>
            <person name="Thoren M.H."/>
            <person name="Johannesson H."/>
        </authorList>
    </citation>
    <scope>NUCLEOTIDE SEQUENCE</scope>
    <source>
        <strain evidence="2">CBS 955.72</strain>
    </source>
</reference>
<evidence type="ECO:0000259" key="1">
    <source>
        <dbReference type="PROSITE" id="PS51910"/>
    </source>
</evidence>
<sequence>MSGSSRKSLMASASNVMYINAVYWPNHTFHKGDTPGALNYACISRVYYAFANITKDGGVLAMSGRMLKRLVTVKGALGSLMQRYPHLQVVLSIGGGGSTETFPGVASNNILRDNFAKSARGLVEASGIDRIDTYLPARPRPQP</sequence>
<dbReference type="InterPro" id="IPR017853">
    <property type="entry name" value="GH"/>
</dbReference>
<organism evidence="2 3">
    <name type="scientific">Lasiosphaeria hispida</name>
    <dbReference type="NCBI Taxonomy" id="260671"/>
    <lineage>
        <taxon>Eukaryota</taxon>
        <taxon>Fungi</taxon>
        <taxon>Dikarya</taxon>
        <taxon>Ascomycota</taxon>
        <taxon>Pezizomycotina</taxon>
        <taxon>Sordariomycetes</taxon>
        <taxon>Sordariomycetidae</taxon>
        <taxon>Sordariales</taxon>
        <taxon>Lasiosphaeriaceae</taxon>
        <taxon>Lasiosphaeria</taxon>
    </lineage>
</organism>
<dbReference type="GO" id="GO:0005975">
    <property type="term" value="P:carbohydrate metabolic process"/>
    <property type="evidence" value="ECO:0007669"/>
    <property type="project" value="InterPro"/>
</dbReference>